<evidence type="ECO:0000256" key="4">
    <source>
        <dbReference type="ARBA" id="ARBA00022692"/>
    </source>
</evidence>
<dbReference type="InterPro" id="IPR003593">
    <property type="entry name" value="AAA+_ATPase"/>
</dbReference>
<keyword evidence="4 9" id="KW-0812">Transmembrane</keyword>
<feature type="transmembrane region" description="Helical" evidence="9">
    <location>
        <begin position="12"/>
        <end position="39"/>
    </location>
</feature>
<keyword evidence="6" id="KW-0067">ATP-binding</keyword>
<evidence type="ECO:0000256" key="1">
    <source>
        <dbReference type="ARBA" id="ARBA00004651"/>
    </source>
</evidence>
<accession>A0A0P6X0M3</accession>
<dbReference type="InterPro" id="IPR003439">
    <property type="entry name" value="ABC_transporter-like_ATP-bd"/>
</dbReference>
<dbReference type="PROSITE" id="PS00211">
    <property type="entry name" value="ABC_TRANSPORTER_1"/>
    <property type="match status" value="1"/>
</dbReference>
<evidence type="ECO:0000313" key="12">
    <source>
        <dbReference type="EMBL" id="KPL72790.1"/>
    </source>
</evidence>
<evidence type="ECO:0000256" key="9">
    <source>
        <dbReference type="SAM" id="Phobius"/>
    </source>
</evidence>
<dbReference type="Gene3D" id="3.40.50.300">
    <property type="entry name" value="P-loop containing nucleotide triphosphate hydrolases"/>
    <property type="match status" value="1"/>
</dbReference>
<dbReference type="STRING" id="229920.ADM99_06905"/>
<feature type="transmembrane region" description="Helical" evidence="9">
    <location>
        <begin position="159"/>
        <end position="178"/>
    </location>
</feature>
<comment type="subcellular location">
    <subcellularLocation>
        <location evidence="1">Cell membrane</location>
        <topology evidence="1">Multi-pass membrane protein</topology>
    </subcellularLocation>
</comment>
<evidence type="ECO:0000313" key="13">
    <source>
        <dbReference type="Proteomes" id="UP000050430"/>
    </source>
</evidence>
<keyword evidence="8 9" id="KW-0472">Membrane</keyword>
<dbReference type="Pfam" id="PF00664">
    <property type="entry name" value="ABC_membrane"/>
    <property type="match status" value="1"/>
</dbReference>
<dbReference type="PANTHER" id="PTHR24221:SF590">
    <property type="entry name" value="COMPONENT LINKED WITH THE ASSEMBLY OF CYTOCHROME' TRANSPORT TRANSMEMBRANE ATP-BINDING PROTEIN ABC TRANSPORTER CYDD-RELATED"/>
    <property type="match status" value="1"/>
</dbReference>
<dbReference type="InterPro" id="IPR039421">
    <property type="entry name" value="Type_1_exporter"/>
</dbReference>
<dbReference type="GO" id="GO:0140359">
    <property type="term" value="F:ABC-type transporter activity"/>
    <property type="evidence" value="ECO:0007669"/>
    <property type="project" value="InterPro"/>
</dbReference>
<evidence type="ECO:0000256" key="6">
    <source>
        <dbReference type="ARBA" id="ARBA00022840"/>
    </source>
</evidence>
<dbReference type="PROSITE" id="PS50893">
    <property type="entry name" value="ABC_TRANSPORTER_2"/>
    <property type="match status" value="1"/>
</dbReference>
<dbReference type="GO" id="GO:0005886">
    <property type="term" value="C:plasma membrane"/>
    <property type="evidence" value="ECO:0007669"/>
    <property type="project" value="UniProtKB-SubCell"/>
</dbReference>
<dbReference type="SMART" id="SM00382">
    <property type="entry name" value="AAA"/>
    <property type="match status" value="1"/>
</dbReference>
<name>A0A0P6X0M3_9CHLR</name>
<dbReference type="Pfam" id="PF00005">
    <property type="entry name" value="ABC_tran"/>
    <property type="match status" value="1"/>
</dbReference>
<dbReference type="Proteomes" id="UP000050430">
    <property type="component" value="Unassembled WGS sequence"/>
</dbReference>
<keyword evidence="3" id="KW-1003">Cell membrane</keyword>
<keyword evidence="5" id="KW-0547">Nucleotide-binding</keyword>
<dbReference type="SUPFAM" id="SSF52540">
    <property type="entry name" value="P-loop containing nucleoside triphosphate hydrolases"/>
    <property type="match status" value="1"/>
</dbReference>
<dbReference type="InterPro" id="IPR027417">
    <property type="entry name" value="P-loop_NTPase"/>
</dbReference>
<dbReference type="Gene3D" id="1.20.1560.10">
    <property type="entry name" value="ABC transporter type 1, transmembrane domain"/>
    <property type="match status" value="1"/>
</dbReference>
<feature type="transmembrane region" description="Helical" evidence="9">
    <location>
        <begin position="236"/>
        <end position="260"/>
    </location>
</feature>
<dbReference type="GO" id="GO:0042883">
    <property type="term" value="P:cysteine transport"/>
    <property type="evidence" value="ECO:0007669"/>
    <property type="project" value="InterPro"/>
</dbReference>
<feature type="domain" description="ABC transmembrane type-1" evidence="11">
    <location>
        <begin position="20"/>
        <end position="302"/>
    </location>
</feature>
<dbReference type="SUPFAM" id="SSF90123">
    <property type="entry name" value="ABC transporter transmembrane region"/>
    <property type="match status" value="1"/>
</dbReference>
<dbReference type="OrthoDB" id="9762778at2"/>
<dbReference type="InterPro" id="IPR017871">
    <property type="entry name" value="ABC_transporter-like_CS"/>
</dbReference>
<dbReference type="InterPro" id="IPR014216">
    <property type="entry name" value="ABC_transptr_CydD"/>
</dbReference>
<evidence type="ECO:0000259" key="10">
    <source>
        <dbReference type="PROSITE" id="PS50893"/>
    </source>
</evidence>
<evidence type="ECO:0000256" key="5">
    <source>
        <dbReference type="ARBA" id="ARBA00022741"/>
    </source>
</evidence>
<proteinExistence type="predicted"/>
<evidence type="ECO:0000259" key="11">
    <source>
        <dbReference type="PROSITE" id="PS50929"/>
    </source>
</evidence>
<gene>
    <name evidence="12" type="ORF">ADM99_06905</name>
</gene>
<dbReference type="PROSITE" id="PS50929">
    <property type="entry name" value="ABC_TM1F"/>
    <property type="match status" value="1"/>
</dbReference>
<dbReference type="AlphaFoldDB" id="A0A0P6X0M3"/>
<dbReference type="CDD" id="cd18584">
    <property type="entry name" value="ABC_6TM_AarD_CydD"/>
    <property type="match status" value="1"/>
</dbReference>
<evidence type="ECO:0008006" key="14">
    <source>
        <dbReference type="Google" id="ProtNLM"/>
    </source>
</evidence>
<dbReference type="GO" id="GO:0005524">
    <property type="term" value="F:ATP binding"/>
    <property type="evidence" value="ECO:0007669"/>
    <property type="project" value="UniProtKB-KW"/>
</dbReference>
<dbReference type="InterPro" id="IPR036640">
    <property type="entry name" value="ABC1_TM_sf"/>
</dbReference>
<comment type="caution">
    <text evidence="12">The sequence shown here is derived from an EMBL/GenBank/DDBJ whole genome shotgun (WGS) entry which is preliminary data.</text>
</comment>
<dbReference type="RefSeq" id="WP_062421100.1">
    <property type="nucleotide sequence ID" value="NZ_BBYA01000008.1"/>
</dbReference>
<reference evidence="12 13" key="1">
    <citation type="submission" date="2015-07" db="EMBL/GenBank/DDBJ databases">
        <title>Genome sequence of Leptolinea tardivitalis DSM 16556.</title>
        <authorList>
            <person name="Hemp J."/>
            <person name="Ward L.M."/>
            <person name="Pace L.A."/>
            <person name="Fischer W.W."/>
        </authorList>
    </citation>
    <scope>NUCLEOTIDE SEQUENCE [LARGE SCALE GENOMIC DNA]</scope>
    <source>
        <strain evidence="12 13">YMTK-2</strain>
    </source>
</reference>
<dbReference type="EMBL" id="LGCK01000007">
    <property type="protein sequence ID" value="KPL72790.1"/>
    <property type="molecule type" value="Genomic_DNA"/>
</dbReference>
<keyword evidence="7 9" id="KW-1133">Transmembrane helix</keyword>
<feature type="transmembrane region" description="Helical" evidence="9">
    <location>
        <begin position="134"/>
        <end position="153"/>
    </location>
</feature>
<organism evidence="12 13">
    <name type="scientific">Leptolinea tardivitalis</name>
    <dbReference type="NCBI Taxonomy" id="229920"/>
    <lineage>
        <taxon>Bacteria</taxon>
        <taxon>Bacillati</taxon>
        <taxon>Chloroflexota</taxon>
        <taxon>Anaerolineae</taxon>
        <taxon>Anaerolineales</taxon>
        <taxon>Anaerolineaceae</taxon>
        <taxon>Leptolinea</taxon>
    </lineage>
</organism>
<dbReference type="InterPro" id="IPR011527">
    <property type="entry name" value="ABC1_TM_dom"/>
</dbReference>
<keyword evidence="2" id="KW-0813">Transport</keyword>
<protein>
    <recommendedName>
        <fullName evidence="14">Thiol reductant ABC exporter subunit CydD</fullName>
    </recommendedName>
</protein>
<sequence>MTIQRRLTRLAISNTLLFTIVIISAILTGGLVIGQAWFLSQIISRVHLEKADLEQVSPLLVFLITIVIFRAIAVFTNEYSASILSENIRADIREKLTAKVLKLGPAFISQQQAGSLSYTLTGAIDTLDAYFSQYLPQLVIAAVLPLGILAVVFPIDVLSAVILLLTAPLIPIFMILIGKTTETLTHRQYQTFSKMSGFFLDSIRGIAELKKLGRIQDHAVQLDIVSERYRSATMNVLRISFLSALVLELAATLSVAVIAVEIGIRLLYGQIEFQQAFFLLVIAPEFYLPLRQLGARFHASRNGVSAARQLFTILDEPEPRLPAAIRKTSSLFTLPFDIQFEDVSFVYPGRDNEAVSHVTFSIQSGETIALVGLNGAGKSTLVSLFLRFIEPQSGRILYNNQNIQEFSVDQWRTGIAWLDQRPTLFNASIRENLSLVQPEADEKELLEALRDARLDDLILNLPQGLDTQVGENAFRFSGGQAQRLGLARAFLKNAPILVLDEPTSHLDALLETDLTQSLSKLKHNRTCLIIAHRLDTVRQADRVIMLQAGKLVCSGKHDDLLQSNHQYAALFAGESKL</sequence>
<feature type="domain" description="ABC transporter" evidence="10">
    <location>
        <begin position="338"/>
        <end position="573"/>
    </location>
</feature>
<evidence type="ECO:0000256" key="2">
    <source>
        <dbReference type="ARBA" id="ARBA00022448"/>
    </source>
</evidence>
<evidence type="ECO:0000256" key="3">
    <source>
        <dbReference type="ARBA" id="ARBA00022475"/>
    </source>
</evidence>
<feature type="transmembrane region" description="Helical" evidence="9">
    <location>
        <begin position="59"/>
        <end position="79"/>
    </location>
</feature>
<dbReference type="NCBIfam" id="TIGR02857">
    <property type="entry name" value="CydD"/>
    <property type="match status" value="1"/>
</dbReference>
<evidence type="ECO:0000256" key="7">
    <source>
        <dbReference type="ARBA" id="ARBA00022989"/>
    </source>
</evidence>
<evidence type="ECO:0000256" key="8">
    <source>
        <dbReference type="ARBA" id="ARBA00023136"/>
    </source>
</evidence>
<dbReference type="PANTHER" id="PTHR24221">
    <property type="entry name" value="ATP-BINDING CASSETTE SUB-FAMILY B"/>
    <property type="match status" value="1"/>
</dbReference>
<keyword evidence="13" id="KW-1185">Reference proteome</keyword>
<dbReference type="PATRIC" id="fig|229920.5.peg.1350"/>
<dbReference type="FunFam" id="3.40.50.300:FF:000221">
    <property type="entry name" value="Multidrug ABC transporter ATP-binding protein"/>
    <property type="match status" value="1"/>
</dbReference>
<dbReference type="GO" id="GO:0016887">
    <property type="term" value="F:ATP hydrolysis activity"/>
    <property type="evidence" value="ECO:0007669"/>
    <property type="project" value="InterPro"/>
</dbReference>